<keyword evidence="4" id="KW-0444">Lipid biosynthesis</keyword>
<dbReference type="HAMAP" id="MF_01217">
    <property type="entry name" value="Acyl_carrier"/>
    <property type="match status" value="1"/>
</dbReference>
<dbReference type="GO" id="GO:0016020">
    <property type="term" value="C:membrane"/>
    <property type="evidence" value="ECO:0007669"/>
    <property type="project" value="GOC"/>
</dbReference>
<dbReference type="SUPFAM" id="SSF47336">
    <property type="entry name" value="ACP-like"/>
    <property type="match status" value="1"/>
</dbReference>
<keyword evidence="8" id="KW-1185">Reference proteome</keyword>
<dbReference type="GeneID" id="28855998"/>
<proteinExistence type="inferred from homology"/>
<accession>A0A179FKN5</accession>
<feature type="chain" id="PRO_5008101816" description="Acyl carrier protein" evidence="5">
    <location>
        <begin position="21"/>
        <end position="105"/>
    </location>
</feature>
<comment type="caution">
    <text evidence="7">The sequence shown here is derived from an EMBL/GenBank/DDBJ whole genome shotgun (WGS) entry which is preliminary data.</text>
</comment>
<dbReference type="NCBIfam" id="NF002150">
    <property type="entry name" value="PRK00982.1-4"/>
    <property type="match status" value="1"/>
</dbReference>
<keyword evidence="2 4" id="KW-0596">Phosphopantetheine</keyword>
<evidence type="ECO:0000259" key="6">
    <source>
        <dbReference type="PROSITE" id="PS50075"/>
    </source>
</evidence>
<evidence type="ECO:0000256" key="4">
    <source>
        <dbReference type="RuleBase" id="RU000722"/>
    </source>
</evidence>
<dbReference type="InterPro" id="IPR009081">
    <property type="entry name" value="PP-bd_ACP"/>
</dbReference>
<feature type="signal peptide" evidence="5">
    <location>
        <begin position="1"/>
        <end position="20"/>
    </location>
</feature>
<keyword evidence="3" id="KW-0597">Phosphoprotein</keyword>
<evidence type="ECO:0000256" key="3">
    <source>
        <dbReference type="ARBA" id="ARBA00022553"/>
    </source>
</evidence>
<dbReference type="GO" id="GO:0000035">
    <property type="term" value="F:acyl binding"/>
    <property type="evidence" value="ECO:0007669"/>
    <property type="project" value="TreeGrafter"/>
</dbReference>
<dbReference type="GO" id="GO:0000036">
    <property type="term" value="F:acyl carrier activity"/>
    <property type="evidence" value="ECO:0007669"/>
    <property type="project" value="TreeGrafter"/>
</dbReference>
<evidence type="ECO:0000256" key="1">
    <source>
        <dbReference type="ARBA" id="ARBA00010930"/>
    </source>
</evidence>
<reference evidence="7 8" key="1">
    <citation type="journal article" date="2016" name="PLoS Pathog.">
        <title>Biosynthesis of antibiotic leucinostatins in bio-control fungus Purpureocillium lilacinum and their inhibition on phytophthora revealed by genome mining.</title>
        <authorList>
            <person name="Wang G."/>
            <person name="Liu Z."/>
            <person name="Lin R."/>
            <person name="Li E."/>
            <person name="Mao Z."/>
            <person name="Ling J."/>
            <person name="Yang Y."/>
            <person name="Yin W.B."/>
            <person name="Xie B."/>
        </authorList>
    </citation>
    <scope>NUCLEOTIDE SEQUENCE [LARGE SCALE GENOMIC DNA]</scope>
    <source>
        <strain evidence="7">170</strain>
    </source>
</reference>
<keyword evidence="4" id="KW-0276">Fatty acid metabolism</keyword>
<protein>
    <recommendedName>
        <fullName evidence="4">Acyl carrier protein</fullName>
    </recommendedName>
</protein>
<dbReference type="Proteomes" id="UP000078397">
    <property type="component" value="Unassembled WGS sequence"/>
</dbReference>
<comment type="function">
    <text evidence="4">Carrier of the growing fatty acid chain in fatty acid biosynthesis.</text>
</comment>
<dbReference type="KEGG" id="pchm:VFPPC_14235"/>
<dbReference type="Pfam" id="PF00550">
    <property type="entry name" value="PP-binding"/>
    <property type="match status" value="1"/>
</dbReference>
<evidence type="ECO:0000256" key="5">
    <source>
        <dbReference type="SAM" id="SignalP"/>
    </source>
</evidence>
<keyword evidence="4" id="KW-0275">Fatty acid biosynthesis</keyword>
<evidence type="ECO:0000313" key="8">
    <source>
        <dbReference type="Proteomes" id="UP000078397"/>
    </source>
</evidence>
<dbReference type="AlphaFoldDB" id="A0A179FKN5"/>
<dbReference type="OrthoDB" id="448946at2759"/>
<dbReference type="PROSITE" id="PS50075">
    <property type="entry name" value="CARRIER"/>
    <property type="match status" value="1"/>
</dbReference>
<organism evidence="7 8">
    <name type="scientific">Pochonia chlamydosporia 170</name>
    <dbReference type="NCBI Taxonomy" id="1380566"/>
    <lineage>
        <taxon>Eukaryota</taxon>
        <taxon>Fungi</taxon>
        <taxon>Dikarya</taxon>
        <taxon>Ascomycota</taxon>
        <taxon>Pezizomycotina</taxon>
        <taxon>Sordariomycetes</taxon>
        <taxon>Hypocreomycetidae</taxon>
        <taxon>Hypocreales</taxon>
        <taxon>Clavicipitaceae</taxon>
        <taxon>Pochonia</taxon>
    </lineage>
</organism>
<evidence type="ECO:0000313" key="7">
    <source>
        <dbReference type="EMBL" id="OAQ65780.1"/>
    </source>
</evidence>
<keyword evidence="4" id="KW-0443">Lipid metabolism</keyword>
<dbReference type="PANTHER" id="PTHR20863">
    <property type="entry name" value="ACYL CARRIER PROTEIN"/>
    <property type="match status" value="1"/>
</dbReference>
<dbReference type="PANTHER" id="PTHR20863:SF76">
    <property type="entry name" value="CARRIER DOMAIN-CONTAINING PROTEIN"/>
    <property type="match status" value="1"/>
</dbReference>
<sequence>MQLTSIIAVAVVAAQGLVQGATICERVKNIVGEQLGVAMERVTDNAAFVEDLGADALDVVELIVAFEEAFNTKIPVEAARGINTVQSACNYIKLHQATQNSPIGC</sequence>
<keyword evidence="5" id="KW-0732">Signal</keyword>
<dbReference type="GO" id="GO:0009245">
    <property type="term" value="P:lipid A biosynthetic process"/>
    <property type="evidence" value="ECO:0007669"/>
    <property type="project" value="TreeGrafter"/>
</dbReference>
<comment type="similarity">
    <text evidence="1">Belongs to the acyl carrier protein (ACP) family.</text>
</comment>
<dbReference type="EMBL" id="LSBJ02000004">
    <property type="protein sequence ID" value="OAQ65780.1"/>
    <property type="molecule type" value="Genomic_DNA"/>
</dbReference>
<name>A0A179FKN5_METCM</name>
<dbReference type="RefSeq" id="XP_018142867.1">
    <property type="nucleotide sequence ID" value="XM_018292004.1"/>
</dbReference>
<dbReference type="InterPro" id="IPR036736">
    <property type="entry name" value="ACP-like_sf"/>
</dbReference>
<dbReference type="InterPro" id="IPR003231">
    <property type="entry name" value="ACP"/>
</dbReference>
<dbReference type="NCBIfam" id="NF002151">
    <property type="entry name" value="PRK00982.1-5"/>
    <property type="match status" value="1"/>
</dbReference>
<dbReference type="GO" id="GO:0005829">
    <property type="term" value="C:cytosol"/>
    <property type="evidence" value="ECO:0007669"/>
    <property type="project" value="TreeGrafter"/>
</dbReference>
<dbReference type="STRING" id="1380566.A0A179FKN5"/>
<gene>
    <name evidence="7" type="ORF">VFPPC_14235</name>
</gene>
<evidence type="ECO:0000256" key="2">
    <source>
        <dbReference type="ARBA" id="ARBA00022450"/>
    </source>
</evidence>
<dbReference type="Gene3D" id="1.10.1200.10">
    <property type="entry name" value="ACP-like"/>
    <property type="match status" value="1"/>
</dbReference>
<dbReference type="NCBIfam" id="NF002148">
    <property type="entry name" value="PRK00982.1-2"/>
    <property type="match status" value="1"/>
</dbReference>
<feature type="domain" description="Carrier" evidence="6">
    <location>
        <begin position="21"/>
        <end position="96"/>
    </location>
</feature>
<dbReference type="NCBIfam" id="TIGR00517">
    <property type="entry name" value="acyl_carrier"/>
    <property type="match status" value="1"/>
</dbReference>